<comment type="similarity">
    <text evidence="1 6">Belongs to the class-A beta-lactamase family.</text>
</comment>
<dbReference type="GO" id="GO:0046677">
    <property type="term" value="P:response to antibiotic"/>
    <property type="evidence" value="ECO:0007669"/>
    <property type="project" value="UniProtKB-UniRule"/>
</dbReference>
<dbReference type="InterPro" id="IPR023650">
    <property type="entry name" value="Beta-lactam_class-A_AS"/>
</dbReference>
<dbReference type="InterPro" id="IPR000871">
    <property type="entry name" value="Beta-lactam_class-A"/>
</dbReference>
<dbReference type="Proteomes" id="UP000193040">
    <property type="component" value="Unassembled WGS sequence"/>
</dbReference>
<feature type="domain" description="Beta-lactamase class A catalytic" evidence="7">
    <location>
        <begin position="48"/>
        <end position="263"/>
    </location>
</feature>
<protein>
    <recommendedName>
        <fullName evidence="3 6">Beta-lactamase</fullName>
        <ecNumber evidence="2 6">3.5.2.6</ecNumber>
    </recommendedName>
</protein>
<dbReference type="NCBIfam" id="NF033103">
    <property type="entry name" value="bla_class_A"/>
    <property type="match status" value="1"/>
</dbReference>
<dbReference type="PANTHER" id="PTHR35333">
    <property type="entry name" value="BETA-LACTAMASE"/>
    <property type="match status" value="1"/>
</dbReference>
<dbReference type="Gene3D" id="3.40.710.10">
    <property type="entry name" value="DD-peptidase/beta-lactamase superfamily"/>
    <property type="match status" value="1"/>
</dbReference>
<evidence type="ECO:0000256" key="5">
    <source>
        <dbReference type="ARBA" id="ARBA00023251"/>
    </source>
</evidence>
<dbReference type="InterPro" id="IPR045155">
    <property type="entry name" value="Beta-lactam_cat"/>
</dbReference>
<comment type="catalytic activity">
    <reaction evidence="6">
        <text>a beta-lactam + H2O = a substituted beta-amino acid</text>
        <dbReference type="Rhea" id="RHEA:20401"/>
        <dbReference type="ChEBI" id="CHEBI:15377"/>
        <dbReference type="ChEBI" id="CHEBI:35627"/>
        <dbReference type="ChEBI" id="CHEBI:140347"/>
        <dbReference type="EC" id="3.5.2.6"/>
    </reaction>
</comment>
<organism evidence="8 9">
    <name type="scientific">Mycobacterium simiae</name>
    <name type="common">Mycobacterium habana</name>
    <dbReference type="NCBI Taxonomy" id="1784"/>
    <lineage>
        <taxon>Bacteria</taxon>
        <taxon>Bacillati</taxon>
        <taxon>Actinomycetota</taxon>
        <taxon>Actinomycetes</taxon>
        <taxon>Mycobacteriales</taxon>
        <taxon>Mycobacteriaceae</taxon>
        <taxon>Mycobacterium</taxon>
        <taxon>Mycobacterium simiae complex</taxon>
    </lineage>
</organism>
<dbReference type="AlphaFoldDB" id="A0A1X0XWQ8"/>
<evidence type="ECO:0000313" key="9">
    <source>
        <dbReference type="Proteomes" id="UP000193040"/>
    </source>
</evidence>
<keyword evidence="4 6" id="KW-0378">Hydrolase</keyword>
<keyword evidence="5 6" id="KW-0046">Antibiotic resistance</keyword>
<proteinExistence type="inferred from homology"/>
<sequence>MPGLSRRRLLLAASTVPALSARATARSDPPQFYDRLAELERQYNAYIGLFATNVGSGCTLAHRDDDPFAMCSTFKAYAVARVLQQVQHGELDLQQRIFVDPAALLPNSPVTAPQAGNAMPLAQLCAAALQHSDNAAANLLLAQIGGPPAITDFARSIGDQRTRLDRWEIDLNTAIPGDPRDTSTPRALGSGIQRLLTGTVLGEAQRSQLERWLRDNVTSSMRAGLPPGWITADKTGSGDYGSTNDVGMVYGPSGQRVSLSLMTRSQSANVDADGLRPLIAEVTKSVLGCLAGPG</sequence>
<dbReference type="PRINTS" id="PR00118">
    <property type="entry name" value="BLACTAMASEA"/>
</dbReference>
<dbReference type="InterPro" id="IPR012338">
    <property type="entry name" value="Beta-lactam/transpept-like"/>
</dbReference>
<evidence type="ECO:0000256" key="2">
    <source>
        <dbReference type="ARBA" id="ARBA00012865"/>
    </source>
</evidence>
<evidence type="ECO:0000256" key="6">
    <source>
        <dbReference type="RuleBase" id="RU361140"/>
    </source>
</evidence>
<evidence type="ECO:0000256" key="4">
    <source>
        <dbReference type="ARBA" id="ARBA00022801"/>
    </source>
</evidence>
<keyword evidence="9" id="KW-1185">Reference proteome</keyword>
<reference evidence="8 9" key="1">
    <citation type="submission" date="2017-03" db="EMBL/GenBank/DDBJ databases">
        <title>Genomic insights into Mycobacterium simiae human colonization.</title>
        <authorList>
            <person name="Steffani J.L."/>
            <person name="Brunck M.E."/>
            <person name="Cruz E."/>
            <person name="Montiel R."/>
            <person name="Barona F."/>
        </authorList>
    </citation>
    <scope>NUCLEOTIDE SEQUENCE [LARGE SCALE GENOMIC DNA]</scope>
    <source>
        <strain evidence="8 9">MsiGto</strain>
    </source>
</reference>
<evidence type="ECO:0000256" key="1">
    <source>
        <dbReference type="ARBA" id="ARBA00009009"/>
    </source>
</evidence>
<evidence type="ECO:0000313" key="8">
    <source>
        <dbReference type="EMBL" id="ORJ57325.1"/>
    </source>
</evidence>
<evidence type="ECO:0000256" key="3">
    <source>
        <dbReference type="ARBA" id="ARBA00018879"/>
    </source>
</evidence>
<dbReference type="Pfam" id="PF13354">
    <property type="entry name" value="Beta-lactamase2"/>
    <property type="match status" value="1"/>
</dbReference>
<accession>A0A1X0XWQ8</accession>
<dbReference type="EC" id="3.5.2.6" evidence="2 6"/>
<dbReference type="EMBL" id="MZZM01000026">
    <property type="protein sequence ID" value="ORJ57325.1"/>
    <property type="molecule type" value="Genomic_DNA"/>
</dbReference>
<comment type="caution">
    <text evidence="8">The sequence shown here is derived from an EMBL/GenBank/DDBJ whole genome shotgun (WGS) entry which is preliminary data.</text>
</comment>
<dbReference type="GO" id="GO:0030655">
    <property type="term" value="P:beta-lactam antibiotic catabolic process"/>
    <property type="evidence" value="ECO:0007669"/>
    <property type="project" value="InterPro"/>
</dbReference>
<dbReference type="PROSITE" id="PS00146">
    <property type="entry name" value="BETA_LACTAMASE_A"/>
    <property type="match status" value="1"/>
</dbReference>
<gene>
    <name evidence="8" type="ORF">B5M45_22475</name>
</gene>
<dbReference type="SUPFAM" id="SSF56601">
    <property type="entry name" value="beta-lactamase/transpeptidase-like"/>
    <property type="match status" value="1"/>
</dbReference>
<evidence type="ECO:0000259" key="7">
    <source>
        <dbReference type="Pfam" id="PF13354"/>
    </source>
</evidence>
<name>A0A1X0XWQ8_MYCSI</name>
<dbReference type="GO" id="GO:0008800">
    <property type="term" value="F:beta-lactamase activity"/>
    <property type="evidence" value="ECO:0007669"/>
    <property type="project" value="UniProtKB-UniRule"/>
</dbReference>
<dbReference type="PANTHER" id="PTHR35333:SF3">
    <property type="entry name" value="BETA-LACTAMASE-TYPE TRANSPEPTIDASE FOLD CONTAINING PROTEIN"/>
    <property type="match status" value="1"/>
</dbReference>